<feature type="region of interest" description="Disordered" evidence="9">
    <location>
        <begin position="143"/>
        <end position="163"/>
    </location>
</feature>
<protein>
    <recommendedName>
        <fullName evidence="3">Pre-mRNA-splicing factor 18</fullName>
    </recommendedName>
    <alternativeName>
        <fullName evidence="8">PRP18 homolog</fullName>
    </alternativeName>
</protein>
<keyword evidence="6" id="KW-0508">mRNA splicing</keyword>
<dbReference type="InterPro" id="IPR014906">
    <property type="entry name" value="PRP4-like"/>
</dbReference>
<evidence type="ECO:0000256" key="3">
    <source>
        <dbReference type="ARBA" id="ARBA00018242"/>
    </source>
</evidence>
<dbReference type="Gene3D" id="1.20.940.10">
    <property type="entry name" value="Functional domain of the splicing factor Prp18"/>
    <property type="match status" value="1"/>
</dbReference>
<dbReference type="SUPFAM" id="SSF47938">
    <property type="entry name" value="Functional domain of the splicing factor Prp18"/>
    <property type="match status" value="1"/>
</dbReference>
<evidence type="ECO:0000259" key="10">
    <source>
        <dbReference type="SMART" id="SM00500"/>
    </source>
</evidence>
<dbReference type="Pfam" id="PF02840">
    <property type="entry name" value="Prp18"/>
    <property type="match status" value="1"/>
</dbReference>
<dbReference type="GO" id="GO:0046540">
    <property type="term" value="C:U4/U6 x U5 tri-snRNP complex"/>
    <property type="evidence" value="ECO:0007669"/>
    <property type="project" value="TreeGrafter"/>
</dbReference>
<dbReference type="InterPro" id="IPR039979">
    <property type="entry name" value="PRPF18"/>
</dbReference>
<keyword evidence="4" id="KW-0507">mRNA processing</keyword>
<evidence type="ECO:0000313" key="11">
    <source>
        <dbReference type="EMBL" id="KAK2710513.1"/>
    </source>
</evidence>
<dbReference type="GO" id="GO:0005682">
    <property type="term" value="C:U5 snRNP"/>
    <property type="evidence" value="ECO:0007669"/>
    <property type="project" value="TreeGrafter"/>
</dbReference>
<dbReference type="InterPro" id="IPR004098">
    <property type="entry name" value="Prp18"/>
</dbReference>
<keyword evidence="5" id="KW-0747">Spliceosome</keyword>
<accession>A0AA88HFQ6</accession>
<keyword evidence="12" id="KW-1185">Reference proteome</keyword>
<dbReference type="SUPFAM" id="SSF158230">
    <property type="entry name" value="PRP4-like"/>
    <property type="match status" value="1"/>
</dbReference>
<dbReference type="PANTHER" id="PTHR13007">
    <property type="entry name" value="PRE-MRNA SPLICING FACTOR-RELATED"/>
    <property type="match status" value="1"/>
</dbReference>
<comment type="caution">
    <text evidence="11">The sequence shown here is derived from an EMBL/GenBank/DDBJ whole genome shotgun (WGS) entry which is preliminary data.</text>
</comment>
<evidence type="ECO:0000313" key="12">
    <source>
        <dbReference type="Proteomes" id="UP001187531"/>
    </source>
</evidence>
<keyword evidence="7" id="KW-0539">Nucleus</keyword>
<dbReference type="PANTHER" id="PTHR13007:SF19">
    <property type="entry name" value="PRE-MRNA-SPLICING FACTOR 18"/>
    <property type="match status" value="1"/>
</dbReference>
<dbReference type="EMBL" id="JAVRJZ010000016">
    <property type="protein sequence ID" value="KAK2710513.1"/>
    <property type="molecule type" value="Genomic_DNA"/>
</dbReference>
<evidence type="ECO:0000256" key="1">
    <source>
        <dbReference type="ARBA" id="ARBA00004123"/>
    </source>
</evidence>
<comment type="subcellular location">
    <subcellularLocation>
        <location evidence="1">Nucleus</location>
    </subcellularLocation>
</comment>
<evidence type="ECO:0000256" key="2">
    <source>
        <dbReference type="ARBA" id="ARBA00008137"/>
    </source>
</evidence>
<dbReference type="Proteomes" id="UP001187531">
    <property type="component" value="Unassembled WGS sequence"/>
</dbReference>
<evidence type="ECO:0000256" key="8">
    <source>
        <dbReference type="ARBA" id="ARBA00031388"/>
    </source>
</evidence>
<evidence type="ECO:0000256" key="5">
    <source>
        <dbReference type="ARBA" id="ARBA00022728"/>
    </source>
</evidence>
<evidence type="ECO:0000256" key="9">
    <source>
        <dbReference type="SAM" id="MobiDB-lite"/>
    </source>
</evidence>
<dbReference type="SMART" id="SM00500">
    <property type="entry name" value="SFM"/>
    <property type="match status" value="1"/>
</dbReference>
<name>A0AA88HFQ6_ARTSF</name>
<dbReference type="Pfam" id="PF08799">
    <property type="entry name" value="PRP4"/>
    <property type="match status" value="1"/>
</dbReference>
<dbReference type="GO" id="GO:0000350">
    <property type="term" value="P:generation of catalytic spliceosome for second transesterification step"/>
    <property type="evidence" value="ECO:0007669"/>
    <property type="project" value="TreeGrafter"/>
</dbReference>
<dbReference type="GO" id="GO:0071021">
    <property type="term" value="C:U2-type post-spliceosomal complex"/>
    <property type="evidence" value="ECO:0007669"/>
    <property type="project" value="TreeGrafter"/>
</dbReference>
<dbReference type="AlphaFoldDB" id="A0AA88HFQ6"/>
<dbReference type="Gene3D" id="4.10.280.110">
    <property type="entry name" value="Pre-mRNA processing factor 4 domain"/>
    <property type="match status" value="1"/>
</dbReference>
<proteinExistence type="inferred from homology"/>
<reference evidence="11" key="1">
    <citation type="submission" date="2023-07" db="EMBL/GenBank/DDBJ databases">
        <title>Chromosome-level genome assembly of Artemia franciscana.</title>
        <authorList>
            <person name="Jo E."/>
        </authorList>
    </citation>
    <scope>NUCLEOTIDE SEQUENCE</scope>
    <source>
        <tissue evidence="11">Whole body</tissue>
    </source>
</reference>
<comment type="similarity">
    <text evidence="2">Belongs to the PRP18 family.</text>
</comment>
<evidence type="ECO:0000256" key="4">
    <source>
        <dbReference type="ARBA" id="ARBA00022664"/>
    </source>
</evidence>
<sequence length="352" mass="40249">MDILKAEIMRKRQHVKEQNLLAPNKKYFRRADLVAKQEEDYLKRHGLSTTKRGEDVGNEKDVCAAKEEDVEASELPRKEVMRRLRDRNEPITLFGELEIDSFRRLRRLEIQEPELIHGQRNDFQEAMERVDLAYLNDMLVKDETSSGDEAGNSEGPKPATSADVKFQSDVVSIEEILDMAKNLGSGDGELDCKIIYQYLKLLLQKWGIGLNNRTEVEKRAVKGKLQSATYAQTQSYLRPLMKKLRQNNLPPDIQESLTEIIGHLLDRNYIAANDAYLRMAIGNAAWPIGVTMVGIHARPGREGIFSQKVAHVLNDETQRKYIQGLKRLMTRCQIFFPTDPSRCVEYGASSEL</sequence>
<gene>
    <name evidence="11" type="ORF">QYM36_011892</name>
</gene>
<evidence type="ECO:0000256" key="6">
    <source>
        <dbReference type="ARBA" id="ARBA00023187"/>
    </source>
</evidence>
<dbReference type="InterPro" id="IPR036285">
    <property type="entry name" value="PRP4-like_sf"/>
</dbReference>
<organism evidence="11 12">
    <name type="scientific">Artemia franciscana</name>
    <name type="common">Brine shrimp</name>
    <name type="synonym">Artemia sanfranciscana</name>
    <dbReference type="NCBI Taxonomy" id="6661"/>
    <lineage>
        <taxon>Eukaryota</taxon>
        <taxon>Metazoa</taxon>
        <taxon>Ecdysozoa</taxon>
        <taxon>Arthropoda</taxon>
        <taxon>Crustacea</taxon>
        <taxon>Branchiopoda</taxon>
        <taxon>Anostraca</taxon>
        <taxon>Artemiidae</taxon>
        <taxon>Artemia</taxon>
    </lineage>
</organism>
<evidence type="ECO:0000256" key="7">
    <source>
        <dbReference type="ARBA" id="ARBA00023242"/>
    </source>
</evidence>
<dbReference type="FunFam" id="1.20.940.10:FF:000002">
    <property type="entry name" value="Pre-mRNA processing factor 18"/>
    <property type="match status" value="1"/>
</dbReference>
<feature type="domain" description="Pre-mRNA processing factor 4 (PRP4)-like" evidence="10">
    <location>
        <begin position="75"/>
        <end position="125"/>
    </location>
</feature>